<gene>
    <name evidence="2" type="primary">merC</name>
    <name evidence="2" type="ORF">HCU74_18700</name>
</gene>
<proteinExistence type="predicted"/>
<evidence type="ECO:0000256" key="1">
    <source>
        <dbReference type="SAM" id="Phobius"/>
    </source>
</evidence>
<dbReference type="Pfam" id="PF03203">
    <property type="entry name" value="MerC"/>
    <property type="match status" value="1"/>
</dbReference>
<accession>A0ABX1GKJ9</accession>
<dbReference type="PROSITE" id="PS51257">
    <property type="entry name" value="PROKAR_LIPOPROTEIN"/>
    <property type="match status" value="1"/>
</dbReference>
<keyword evidence="1" id="KW-0472">Membrane</keyword>
<protein>
    <submittedName>
        <fullName evidence="2">Organomercurial transporter MerC</fullName>
    </submittedName>
</protein>
<dbReference type="Proteomes" id="UP000765845">
    <property type="component" value="Unassembled WGS sequence"/>
</dbReference>
<keyword evidence="3" id="KW-1185">Reference proteome</keyword>
<evidence type="ECO:0000313" key="3">
    <source>
        <dbReference type="Proteomes" id="UP000765845"/>
    </source>
</evidence>
<comment type="caution">
    <text evidence="2">The sequence shown here is derived from an EMBL/GenBank/DDBJ whole genome shotgun (WGS) entry which is preliminary data.</text>
</comment>
<feature type="transmembrane region" description="Helical" evidence="1">
    <location>
        <begin position="12"/>
        <end position="43"/>
    </location>
</feature>
<keyword evidence="1" id="KW-0812">Transmembrane</keyword>
<feature type="transmembrane region" description="Helical" evidence="1">
    <location>
        <begin position="75"/>
        <end position="97"/>
    </location>
</feature>
<reference evidence="2 3" key="1">
    <citation type="submission" date="2020-04" db="EMBL/GenBank/DDBJ databases">
        <authorList>
            <person name="Yoon J."/>
        </authorList>
    </citation>
    <scope>NUCLEOTIDE SEQUENCE [LARGE SCALE GENOMIC DNA]</scope>
    <source>
        <strain evidence="2 3">KMU-166</strain>
    </source>
</reference>
<sequence>MIVRLLGAAEKSGGLGVLVSALGCAGCFPALGSLGAALGLGFLARYEGLFINTLLPMFALISLVLNLVGWLNHGALYRGLMSVAGPVAVLLALYPLWEFSWSTSLFYGGLVLMLVVAIVDIFKPAQVATCRR</sequence>
<evidence type="ECO:0000313" key="2">
    <source>
        <dbReference type="EMBL" id="NKI19441.1"/>
    </source>
</evidence>
<organism evidence="2 3">
    <name type="scientific">Spongiibacter thalassae</name>
    <dbReference type="NCBI Taxonomy" id="2721624"/>
    <lineage>
        <taxon>Bacteria</taxon>
        <taxon>Pseudomonadati</taxon>
        <taxon>Pseudomonadota</taxon>
        <taxon>Gammaproteobacteria</taxon>
        <taxon>Cellvibrionales</taxon>
        <taxon>Spongiibacteraceae</taxon>
        <taxon>Spongiibacter</taxon>
    </lineage>
</organism>
<feature type="transmembrane region" description="Helical" evidence="1">
    <location>
        <begin position="103"/>
        <end position="122"/>
    </location>
</feature>
<feature type="transmembrane region" description="Helical" evidence="1">
    <location>
        <begin position="49"/>
        <end position="68"/>
    </location>
</feature>
<dbReference type="InterPro" id="IPR004891">
    <property type="entry name" value="Mercury-R_MerC"/>
</dbReference>
<keyword evidence="1" id="KW-1133">Transmembrane helix</keyword>
<dbReference type="EMBL" id="JAAWWK010000008">
    <property type="protein sequence ID" value="NKI19441.1"/>
    <property type="molecule type" value="Genomic_DNA"/>
</dbReference>
<name>A0ABX1GKJ9_9GAMM</name>
<dbReference type="NCBIfam" id="NF033784">
    <property type="entry name" value="transport_merC"/>
    <property type="match status" value="1"/>
</dbReference>